<dbReference type="AlphaFoldDB" id="A0A6J8CCG9"/>
<dbReference type="Proteomes" id="UP000507470">
    <property type="component" value="Unassembled WGS sequence"/>
</dbReference>
<organism evidence="1 2">
    <name type="scientific">Mytilus coruscus</name>
    <name type="common">Sea mussel</name>
    <dbReference type="NCBI Taxonomy" id="42192"/>
    <lineage>
        <taxon>Eukaryota</taxon>
        <taxon>Metazoa</taxon>
        <taxon>Spiralia</taxon>
        <taxon>Lophotrochozoa</taxon>
        <taxon>Mollusca</taxon>
        <taxon>Bivalvia</taxon>
        <taxon>Autobranchia</taxon>
        <taxon>Pteriomorphia</taxon>
        <taxon>Mytilida</taxon>
        <taxon>Mytiloidea</taxon>
        <taxon>Mytilidae</taxon>
        <taxon>Mytilinae</taxon>
        <taxon>Mytilus</taxon>
    </lineage>
</organism>
<proteinExistence type="predicted"/>
<keyword evidence="2" id="KW-1185">Reference proteome</keyword>
<gene>
    <name evidence="1" type="ORF">MCOR_27442</name>
</gene>
<sequence length="160" mass="17899">MMEICYCQYHCKKLNSHTVVFFTFDKRWSAERHVMKRHSDFGWKCPDTVLKNLSSEIGVNLSVSLETGGQNQTAIELCVTQSEVRTLEQSEGKISVHKALAISHSSSYSTSSATSNSSSSSIKFKKKSDSTVVPVATSNDKKNTWNIIASYNTEEIDTYL</sequence>
<evidence type="ECO:0000313" key="2">
    <source>
        <dbReference type="Proteomes" id="UP000507470"/>
    </source>
</evidence>
<name>A0A6J8CCG9_MYTCO</name>
<accession>A0A6J8CCG9</accession>
<dbReference type="EMBL" id="CACVKT020004986">
    <property type="protein sequence ID" value="CAC5392517.1"/>
    <property type="molecule type" value="Genomic_DNA"/>
</dbReference>
<protein>
    <submittedName>
        <fullName evidence="1">Uncharacterized protein</fullName>
    </submittedName>
</protein>
<reference evidence="1 2" key="1">
    <citation type="submission" date="2020-06" db="EMBL/GenBank/DDBJ databases">
        <authorList>
            <person name="Li R."/>
            <person name="Bekaert M."/>
        </authorList>
    </citation>
    <scope>NUCLEOTIDE SEQUENCE [LARGE SCALE GENOMIC DNA]</scope>
    <source>
        <strain evidence="2">wild</strain>
    </source>
</reference>
<evidence type="ECO:0000313" key="1">
    <source>
        <dbReference type="EMBL" id="CAC5392517.1"/>
    </source>
</evidence>